<dbReference type="SUPFAM" id="SSF48371">
    <property type="entry name" value="ARM repeat"/>
    <property type="match status" value="1"/>
</dbReference>
<dbReference type="GO" id="GO:0044782">
    <property type="term" value="P:cilium organization"/>
    <property type="evidence" value="ECO:0007669"/>
    <property type="project" value="TreeGrafter"/>
</dbReference>
<proteinExistence type="predicted"/>
<name>A0A3R7MJ59_PENVA</name>
<feature type="compositionally biased region" description="Basic and acidic residues" evidence="1">
    <location>
        <begin position="241"/>
        <end position="252"/>
    </location>
</feature>
<organism evidence="2 3">
    <name type="scientific">Penaeus vannamei</name>
    <name type="common">Whiteleg shrimp</name>
    <name type="synonym">Litopenaeus vannamei</name>
    <dbReference type="NCBI Taxonomy" id="6689"/>
    <lineage>
        <taxon>Eukaryota</taxon>
        <taxon>Metazoa</taxon>
        <taxon>Ecdysozoa</taxon>
        <taxon>Arthropoda</taxon>
        <taxon>Crustacea</taxon>
        <taxon>Multicrustacea</taxon>
        <taxon>Malacostraca</taxon>
        <taxon>Eumalacostraca</taxon>
        <taxon>Eucarida</taxon>
        <taxon>Decapoda</taxon>
        <taxon>Dendrobranchiata</taxon>
        <taxon>Penaeoidea</taxon>
        <taxon>Penaeidae</taxon>
        <taxon>Penaeus</taxon>
    </lineage>
</organism>
<dbReference type="SMART" id="SM00185">
    <property type="entry name" value="ARM"/>
    <property type="match status" value="6"/>
</dbReference>
<reference evidence="2 3" key="2">
    <citation type="submission" date="2019-01" db="EMBL/GenBank/DDBJ databases">
        <title>The decoding of complex shrimp genome reveals the adaptation for benthos swimmer, frequently molting mechanism and breeding impact on genome.</title>
        <authorList>
            <person name="Sun Y."/>
            <person name="Gao Y."/>
            <person name="Yu Y."/>
        </authorList>
    </citation>
    <scope>NUCLEOTIDE SEQUENCE [LARGE SCALE GENOMIC DNA]</scope>
    <source>
        <tissue evidence="2">Muscle</tissue>
    </source>
</reference>
<dbReference type="InterPro" id="IPR000225">
    <property type="entry name" value="Armadillo"/>
</dbReference>
<accession>A0A3R7MJ59</accession>
<evidence type="ECO:0000256" key="1">
    <source>
        <dbReference type="SAM" id="MobiDB-lite"/>
    </source>
</evidence>
<feature type="region of interest" description="Disordered" evidence="1">
    <location>
        <begin position="200"/>
        <end position="277"/>
    </location>
</feature>
<feature type="region of interest" description="Disordered" evidence="1">
    <location>
        <begin position="1"/>
        <end position="26"/>
    </location>
</feature>
<sequence length="904" mass="99804">MTSCSSRRRPVPLASPQGPERGSAMLSQAVDRRRDIVGQDILSPFYAPPDRKTSAQIIREARNAINLGDAGMGVQRMGVRTVQTKRPFTPRERERTLFSSSAGTTRGERPPSSFTISCLRWCPLEGFKGTNFELCPSATCLRKRRTTMTGARHLGAPPCQCLSAVPLVYDEQLTGALATSSESITNTPLFQQLLNNADLEQTDDSKAPPPEPIVKSHAPKPTPRLRKTDSAQGKKSISKRAGVDRDWRHAVEGRSQNPQTEAQDEDKGLTSQTPTNREVAVDQTVYYEEKINPILDEISRAVGCAVGEDVLAELVGKLYGALEAGGLLGRHFRYRSQVLRAVFRLVDREHGALLANIARVMLAVSPRGKGLGKIKFVGVFRSQVSGSNLTSVCKLVFKVTRHDANDALFLEGNLLDLLLEAVACVPPLEQPEACVYGYGALKFLTMNSQLVTRLLNRGVLELLVLHMKLIVNHQQESGSVPEQTHYALVQLTGTLRHVSSCERTFPLLLVTGAVPQVCNLLQHFSHDADVTANVVRILSIISTHEECCAAAAAHPGTLPATVNALPRHASSPAIVVRLAYALGNMMANSDDARWQLFSEDGFTETLLELLTEYLRRDRHHQAEEMADPLTSASGAPEDVMVKLIRVLANVSVHARVGPVLARSRTCLSLLISVLRHKAVDESEELVLSALATLNNLTFYTRDQPVSALHTQLAECLCDMLPMDHVEGLVETIRVFGNLTHFREIRDIVTKRAVLEILIEMLDCDSRELVYVCAGVLVNLMSDASRRSIFQEENGVLRMIDVLQYFGYGDWQLCSLACQVLWNFCASAADVQSTLGDKETEKLVFVLEEFLDDDSYFNNPEVFGECDPETKDVVYQLWEDFAQVATKLLDRIEENTSSLPIVSPT</sequence>
<gene>
    <name evidence="2" type="ORF">C7M84_019036</name>
</gene>
<dbReference type="PANTHER" id="PTHR21356:SF1">
    <property type="entry name" value="ARMADILLO REPEAT-CONTAINING PROTEIN 2"/>
    <property type="match status" value="1"/>
</dbReference>
<feature type="region of interest" description="Disordered" evidence="1">
    <location>
        <begin position="86"/>
        <end position="109"/>
    </location>
</feature>
<evidence type="ECO:0008006" key="4">
    <source>
        <dbReference type="Google" id="ProtNLM"/>
    </source>
</evidence>
<evidence type="ECO:0000313" key="2">
    <source>
        <dbReference type="EMBL" id="ROT63090.1"/>
    </source>
</evidence>
<dbReference type="STRING" id="6689.A0A3R7MJ59"/>
<protein>
    <recommendedName>
        <fullName evidence="4">Armadillo repeat-containing protein 2</fullName>
    </recommendedName>
</protein>
<dbReference type="EMBL" id="QCYY01003495">
    <property type="protein sequence ID" value="ROT63090.1"/>
    <property type="molecule type" value="Genomic_DNA"/>
</dbReference>
<feature type="compositionally biased region" description="Basic residues" evidence="1">
    <location>
        <begin position="1"/>
        <end position="10"/>
    </location>
</feature>
<dbReference type="Gene3D" id="1.25.10.10">
    <property type="entry name" value="Leucine-rich Repeat Variant"/>
    <property type="match status" value="2"/>
</dbReference>
<dbReference type="InterPro" id="IPR038905">
    <property type="entry name" value="ARMC2"/>
</dbReference>
<dbReference type="PANTHER" id="PTHR21356">
    <property type="entry name" value="ARMADILLO REPEAT CONTAINING 2"/>
    <property type="match status" value="1"/>
</dbReference>
<dbReference type="InterPro" id="IPR011989">
    <property type="entry name" value="ARM-like"/>
</dbReference>
<dbReference type="OrthoDB" id="247006at2759"/>
<evidence type="ECO:0000313" key="3">
    <source>
        <dbReference type="Proteomes" id="UP000283509"/>
    </source>
</evidence>
<keyword evidence="3" id="KW-1185">Reference proteome</keyword>
<dbReference type="InterPro" id="IPR016024">
    <property type="entry name" value="ARM-type_fold"/>
</dbReference>
<dbReference type="AlphaFoldDB" id="A0A3R7MJ59"/>
<dbReference type="Proteomes" id="UP000283509">
    <property type="component" value="Unassembled WGS sequence"/>
</dbReference>
<reference evidence="2 3" key="1">
    <citation type="submission" date="2018-04" db="EMBL/GenBank/DDBJ databases">
        <authorList>
            <person name="Zhang X."/>
            <person name="Yuan J."/>
            <person name="Li F."/>
            <person name="Xiang J."/>
        </authorList>
    </citation>
    <scope>NUCLEOTIDE SEQUENCE [LARGE SCALE GENOMIC DNA]</scope>
    <source>
        <tissue evidence="2">Muscle</tissue>
    </source>
</reference>
<comment type="caution">
    <text evidence="2">The sequence shown here is derived from an EMBL/GenBank/DDBJ whole genome shotgun (WGS) entry which is preliminary data.</text>
</comment>